<sequence length="77" mass="9142">MSRHYTKEIYERARAVENAHFLKIQNEQLRNLRNKIARERGLREHKVETSVQITSQKAESNRNLHQTQSVITQQADN</sequence>
<organism evidence="2 3">
    <name type="scientific">Drosophila navojoa</name>
    <name type="common">Fruit fly</name>
    <dbReference type="NCBI Taxonomy" id="7232"/>
    <lineage>
        <taxon>Eukaryota</taxon>
        <taxon>Metazoa</taxon>
        <taxon>Ecdysozoa</taxon>
        <taxon>Arthropoda</taxon>
        <taxon>Hexapoda</taxon>
        <taxon>Insecta</taxon>
        <taxon>Pterygota</taxon>
        <taxon>Neoptera</taxon>
        <taxon>Endopterygota</taxon>
        <taxon>Diptera</taxon>
        <taxon>Brachycera</taxon>
        <taxon>Muscomorpha</taxon>
        <taxon>Ephydroidea</taxon>
        <taxon>Drosophilidae</taxon>
        <taxon>Drosophila</taxon>
    </lineage>
</organism>
<evidence type="ECO:0000256" key="1">
    <source>
        <dbReference type="SAM" id="MobiDB-lite"/>
    </source>
</evidence>
<keyword evidence="3" id="KW-1185">Reference proteome</keyword>
<evidence type="ECO:0000313" key="3">
    <source>
        <dbReference type="Proteomes" id="UP000295192"/>
    </source>
</evidence>
<comment type="caution">
    <text evidence="2">The sequence shown here is derived from an EMBL/GenBank/DDBJ whole genome shotgun (WGS) entry which is preliminary data.</text>
</comment>
<name>A0A484BS01_DRONA</name>
<dbReference type="EMBL" id="LSRL02000008">
    <property type="protein sequence ID" value="TDG51557.1"/>
    <property type="molecule type" value="Genomic_DNA"/>
</dbReference>
<dbReference type="AlphaFoldDB" id="A0A484BS01"/>
<protein>
    <submittedName>
        <fullName evidence="2">Uncharacterized protein</fullName>
    </submittedName>
</protein>
<gene>
    <name evidence="2" type="ORF">AWZ03_002017</name>
</gene>
<feature type="region of interest" description="Disordered" evidence="1">
    <location>
        <begin position="47"/>
        <end position="77"/>
    </location>
</feature>
<accession>A0A484BS01</accession>
<dbReference type="Proteomes" id="UP000295192">
    <property type="component" value="Unassembled WGS sequence"/>
</dbReference>
<proteinExistence type="predicted"/>
<reference evidence="2 3" key="1">
    <citation type="journal article" date="2019" name="J. Hered.">
        <title>An Improved Genome Assembly for Drosophila navojoa, the Basal Species in the mojavensis Cluster.</title>
        <authorList>
            <person name="Vanderlinde T."/>
            <person name="Dupim E.G."/>
            <person name="Nazario-Yepiz N.O."/>
            <person name="Carvalho A.B."/>
        </authorList>
    </citation>
    <scope>NUCLEOTIDE SEQUENCE [LARGE SCALE GENOMIC DNA]</scope>
    <source>
        <strain evidence="2">Navoj_Jal97</strain>
        <tissue evidence="2">Whole organism</tissue>
    </source>
</reference>
<evidence type="ECO:0000313" key="2">
    <source>
        <dbReference type="EMBL" id="TDG51557.1"/>
    </source>
</evidence>
<feature type="compositionally biased region" description="Polar residues" evidence="1">
    <location>
        <begin position="49"/>
        <end position="77"/>
    </location>
</feature>